<dbReference type="eggNOG" id="ENOG5033GN8">
    <property type="taxonomic scope" value="Bacteria"/>
</dbReference>
<proteinExistence type="predicted"/>
<dbReference type="OrthoDB" id="9791837at2"/>
<organism evidence="1 2">
    <name type="scientific">Plesiocystis pacifica SIR-1</name>
    <dbReference type="NCBI Taxonomy" id="391625"/>
    <lineage>
        <taxon>Bacteria</taxon>
        <taxon>Pseudomonadati</taxon>
        <taxon>Myxococcota</taxon>
        <taxon>Polyangia</taxon>
        <taxon>Nannocystales</taxon>
        <taxon>Nannocystaceae</taxon>
        <taxon>Plesiocystis</taxon>
    </lineage>
</organism>
<reference evidence="1 2" key="1">
    <citation type="submission" date="2007-06" db="EMBL/GenBank/DDBJ databases">
        <authorList>
            <person name="Shimkets L."/>
            <person name="Ferriera S."/>
            <person name="Johnson J."/>
            <person name="Kravitz S."/>
            <person name="Beeson K."/>
            <person name="Sutton G."/>
            <person name="Rogers Y.-H."/>
            <person name="Friedman R."/>
            <person name="Frazier M."/>
            <person name="Venter J.C."/>
        </authorList>
    </citation>
    <scope>NUCLEOTIDE SEQUENCE [LARGE SCALE GENOMIC DNA]</scope>
    <source>
        <strain evidence="1 2">SIR-1</strain>
    </source>
</reference>
<comment type="caution">
    <text evidence="1">The sequence shown here is derived from an EMBL/GenBank/DDBJ whole genome shotgun (WGS) entry which is preliminary data.</text>
</comment>
<keyword evidence="2" id="KW-1185">Reference proteome</keyword>
<gene>
    <name evidence="1" type="ORF">PPSIR1_29825</name>
</gene>
<evidence type="ECO:0000313" key="1">
    <source>
        <dbReference type="EMBL" id="EDM81099.1"/>
    </source>
</evidence>
<name>A6FYU4_9BACT</name>
<dbReference type="EMBL" id="ABCS01000005">
    <property type="protein sequence ID" value="EDM81099.1"/>
    <property type="molecule type" value="Genomic_DNA"/>
</dbReference>
<dbReference type="RefSeq" id="WP_006969643.1">
    <property type="nucleotide sequence ID" value="NZ_ABCS01000005.1"/>
</dbReference>
<sequence length="287" mass="31665">MIARLDFHLPRFRRWLWVSAEARAHWEPRLASLAAGLETLALEAVASKAGAARLVDPTPAEVSALRERARAHGLVALRMPRREDLAPHVQNPTLLTRADADVPGSWHRGDLDAVLAALGLPPCCAAAWRRTHVEARWRDGAWGTHGELQGEVEGPALLNRMLAPIGVHACAHDPCGPRCEASVDRARGRLDRAPAELAEHLEQVLDWPMEWNALHGVVELRTPVVKLSWDTDPCASAVVRRRPGRVMPEHAAVGQRFPYRDPNHHKLLHSVGWRRGLAHAEASGESP</sequence>
<dbReference type="Proteomes" id="UP000005801">
    <property type="component" value="Unassembled WGS sequence"/>
</dbReference>
<protein>
    <submittedName>
        <fullName evidence="1">Uncharacterized protein</fullName>
    </submittedName>
</protein>
<evidence type="ECO:0000313" key="2">
    <source>
        <dbReference type="Proteomes" id="UP000005801"/>
    </source>
</evidence>
<dbReference type="STRING" id="391625.PPSIR1_29825"/>
<dbReference type="AlphaFoldDB" id="A6FYU4"/>
<accession>A6FYU4</accession>